<evidence type="ECO:0000259" key="1">
    <source>
        <dbReference type="Pfam" id="PF02426"/>
    </source>
</evidence>
<dbReference type="InterPro" id="IPR026029">
    <property type="entry name" value="MLI_dom"/>
</dbReference>
<organism evidence="2 3">
    <name type="scientific">Amycolatopsis dongchuanensis</name>
    <dbReference type="NCBI Taxonomy" id="1070866"/>
    <lineage>
        <taxon>Bacteria</taxon>
        <taxon>Bacillati</taxon>
        <taxon>Actinomycetota</taxon>
        <taxon>Actinomycetes</taxon>
        <taxon>Pseudonocardiales</taxon>
        <taxon>Pseudonocardiaceae</taxon>
        <taxon>Amycolatopsis</taxon>
    </lineage>
</organism>
<dbReference type="Pfam" id="PF02426">
    <property type="entry name" value="MIase"/>
    <property type="match status" value="1"/>
</dbReference>
<dbReference type="EMBL" id="BAABIB010000078">
    <property type="protein sequence ID" value="GAA5167298.1"/>
    <property type="molecule type" value="Genomic_DNA"/>
</dbReference>
<feature type="domain" description="Muconolactone isomerase" evidence="1">
    <location>
        <begin position="1"/>
        <end position="85"/>
    </location>
</feature>
<dbReference type="Gene3D" id="3.30.70.1060">
    <property type="entry name" value="Dimeric alpha+beta barrel"/>
    <property type="match status" value="1"/>
</dbReference>
<keyword evidence="3" id="KW-1185">Reference proteome</keyword>
<evidence type="ECO:0000313" key="2">
    <source>
        <dbReference type="EMBL" id="GAA5167298.1"/>
    </source>
</evidence>
<comment type="caution">
    <text evidence="2">The sequence shown here is derived from an EMBL/GenBank/DDBJ whole genome shotgun (WGS) entry which is preliminary data.</text>
</comment>
<dbReference type="InterPro" id="IPR011008">
    <property type="entry name" value="Dimeric_a/b-barrel"/>
</dbReference>
<evidence type="ECO:0000313" key="3">
    <source>
        <dbReference type="Proteomes" id="UP001500192"/>
    </source>
</evidence>
<dbReference type="RefSeq" id="WP_346054607.1">
    <property type="nucleotide sequence ID" value="NZ_BAABIB010000078.1"/>
</dbReference>
<gene>
    <name evidence="2" type="ORF">GCM10023214_41180</name>
</gene>
<sequence>MEFLVRQQNNADPERREALRARERARAQELRDAGILVKLWRVLGSTDSIALYEAPDADALHEALYSLPMAPWMRFQVEPLVTHPQEKNLPPREKDA</sequence>
<dbReference type="Proteomes" id="UP001500192">
    <property type="component" value="Unassembled WGS sequence"/>
</dbReference>
<reference evidence="3" key="1">
    <citation type="journal article" date="2019" name="Int. J. Syst. Evol. Microbiol.">
        <title>The Global Catalogue of Microorganisms (GCM) 10K type strain sequencing project: providing services to taxonomists for standard genome sequencing and annotation.</title>
        <authorList>
            <consortium name="The Broad Institute Genomics Platform"/>
            <consortium name="The Broad Institute Genome Sequencing Center for Infectious Disease"/>
            <person name="Wu L."/>
            <person name="Ma J."/>
        </authorList>
    </citation>
    <scope>NUCLEOTIDE SEQUENCE [LARGE SCALE GENOMIC DNA]</scope>
    <source>
        <strain evidence="3">JCM 18054</strain>
    </source>
</reference>
<protein>
    <recommendedName>
        <fullName evidence="1">Muconolactone isomerase domain-containing protein</fullName>
    </recommendedName>
</protein>
<accession>A0ABP9QTG3</accession>
<dbReference type="SUPFAM" id="SSF54909">
    <property type="entry name" value="Dimeric alpha+beta barrel"/>
    <property type="match status" value="1"/>
</dbReference>
<name>A0ABP9QTG3_9PSEU</name>
<proteinExistence type="predicted"/>